<keyword evidence="1" id="KW-1133">Transmembrane helix</keyword>
<feature type="transmembrane region" description="Helical" evidence="1">
    <location>
        <begin position="269"/>
        <end position="293"/>
    </location>
</feature>
<protein>
    <recommendedName>
        <fullName evidence="4">Glycosyltransferase RgtA/B/C/D-like domain-containing protein</fullName>
    </recommendedName>
</protein>
<evidence type="ECO:0000256" key="1">
    <source>
        <dbReference type="SAM" id="Phobius"/>
    </source>
</evidence>
<feature type="transmembrane region" description="Helical" evidence="1">
    <location>
        <begin position="314"/>
        <end position="336"/>
    </location>
</feature>
<keyword evidence="1" id="KW-0472">Membrane</keyword>
<comment type="caution">
    <text evidence="2">The sequence shown here is derived from an EMBL/GenBank/DDBJ whole genome shotgun (WGS) entry which is preliminary data.</text>
</comment>
<keyword evidence="1" id="KW-0812">Transmembrane</keyword>
<evidence type="ECO:0000313" key="3">
    <source>
        <dbReference type="Proteomes" id="UP000283538"/>
    </source>
</evidence>
<feature type="transmembrane region" description="Helical" evidence="1">
    <location>
        <begin position="203"/>
        <end position="220"/>
    </location>
</feature>
<gene>
    <name evidence="2" type="ORF">DW701_10525</name>
</gene>
<accession>A0A414MB34</accession>
<sequence length="446" mass="50705">MGSERQIMNNSYLATTYLVVWMLIAVIPVSKLWPSAMSQLMQLLLFVNSVVVVYISQKVSRRGLIFVILLSHMFISLALRYYYMEFWNDPLGPIAIDSYNYNNDGIYYASYSFTHFINDFLEINGWDDLGFTFIIYSVYKLFSPGIGVHLLVVLNSIAIAISCNYLYRISCQFVSAKCSMFIIAIWGSLSFSMVTAANGLKENFFTSLIILAVYYLYKFIEKKSFMNFVLFLLISLTTSFFRMAMFPVLVMALVSIWIIKKIKPTVKSIFLIASLIVLAICAGRYIMNVLLILRGFSDDTFSEMALNQYGEHNLGGPLSAVINVVFGFIGSTPSFISTPEKISYITLFNYSVFVILIFSSLYIYGIFKAFITQSNIIALVAITIINSVMIIAMSFSFDFRYRFVSVPFILIIAAFGMENSSPKLLKLHKLYCAALILLVLFYNINF</sequence>
<reference evidence="2 3" key="1">
    <citation type="submission" date="2018-08" db="EMBL/GenBank/DDBJ databases">
        <title>A genome reference for cultivated species of the human gut microbiota.</title>
        <authorList>
            <person name="Zou Y."/>
            <person name="Xue W."/>
            <person name="Luo G."/>
        </authorList>
    </citation>
    <scope>NUCLEOTIDE SEQUENCE [LARGE SCALE GENOMIC DNA]</scope>
    <source>
        <strain evidence="2 3">AM26-26AC</strain>
    </source>
</reference>
<name>A0A414MB34_9BACE</name>
<feature type="transmembrane region" description="Helical" evidence="1">
    <location>
        <begin position="401"/>
        <end position="417"/>
    </location>
</feature>
<feature type="transmembrane region" description="Helical" evidence="1">
    <location>
        <begin position="227"/>
        <end position="257"/>
    </location>
</feature>
<feature type="transmembrane region" description="Helical" evidence="1">
    <location>
        <begin position="342"/>
        <end position="364"/>
    </location>
</feature>
<dbReference type="AlphaFoldDB" id="A0A414MB34"/>
<dbReference type="EMBL" id="QSLA01000011">
    <property type="protein sequence ID" value="RHF08246.1"/>
    <property type="molecule type" value="Genomic_DNA"/>
</dbReference>
<evidence type="ECO:0008006" key="4">
    <source>
        <dbReference type="Google" id="ProtNLM"/>
    </source>
</evidence>
<feature type="transmembrane region" description="Helical" evidence="1">
    <location>
        <begin position="376"/>
        <end position="395"/>
    </location>
</feature>
<feature type="transmembrane region" description="Helical" evidence="1">
    <location>
        <begin position="36"/>
        <end position="56"/>
    </location>
</feature>
<feature type="transmembrane region" description="Helical" evidence="1">
    <location>
        <begin position="63"/>
        <end position="83"/>
    </location>
</feature>
<feature type="transmembrane region" description="Helical" evidence="1">
    <location>
        <begin position="429"/>
        <end position="445"/>
    </location>
</feature>
<feature type="transmembrane region" description="Helical" evidence="1">
    <location>
        <begin position="179"/>
        <end position="197"/>
    </location>
</feature>
<feature type="transmembrane region" description="Helical" evidence="1">
    <location>
        <begin position="12"/>
        <end position="30"/>
    </location>
</feature>
<evidence type="ECO:0000313" key="2">
    <source>
        <dbReference type="EMBL" id="RHF08246.1"/>
    </source>
</evidence>
<organism evidence="2 3">
    <name type="scientific">Bacteroides eggerthii</name>
    <dbReference type="NCBI Taxonomy" id="28111"/>
    <lineage>
        <taxon>Bacteria</taxon>
        <taxon>Pseudomonadati</taxon>
        <taxon>Bacteroidota</taxon>
        <taxon>Bacteroidia</taxon>
        <taxon>Bacteroidales</taxon>
        <taxon>Bacteroidaceae</taxon>
        <taxon>Bacteroides</taxon>
    </lineage>
</organism>
<dbReference type="Proteomes" id="UP000283538">
    <property type="component" value="Unassembled WGS sequence"/>
</dbReference>
<proteinExistence type="predicted"/>
<feature type="transmembrane region" description="Helical" evidence="1">
    <location>
        <begin position="146"/>
        <end position="167"/>
    </location>
</feature>